<dbReference type="EMBL" id="JACCBK010000001">
    <property type="protein sequence ID" value="NYD86294.1"/>
    <property type="molecule type" value="Genomic_DNA"/>
</dbReference>
<evidence type="ECO:0000313" key="4">
    <source>
        <dbReference type="Proteomes" id="UP000618382"/>
    </source>
</evidence>
<protein>
    <submittedName>
        <fullName evidence="1">Mini-circle protein</fullName>
    </submittedName>
    <submittedName>
        <fullName evidence="2">Putative damage-inducible protein DinB</fullName>
    </submittedName>
</protein>
<dbReference type="RefSeq" id="WP_140457949.1">
    <property type="nucleotide sequence ID" value="NZ_BAABFI010000001.1"/>
</dbReference>
<organism evidence="2 3">
    <name type="scientific">Cellulomonas oligotrophica</name>
    <dbReference type="NCBI Taxonomy" id="931536"/>
    <lineage>
        <taxon>Bacteria</taxon>
        <taxon>Bacillati</taxon>
        <taxon>Actinomycetota</taxon>
        <taxon>Actinomycetes</taxon>
        <taxon>Micrococcales</taxon>
        <taxon>Cellulomonadaceae</taxon>
        <taxon>Cellulomonas</taxon>
    </lineage>
</organism>
<proteinExistence type="predicted"/>
<name>A0A7Y9FFI5_9CELL</name>
<comment type="caution">
    <text evidence="2">The sequence shown here is derived from an EMBL/GenBank/DDBJ whole genome shotgun (WGS) entry which is preliminary data.</text>
</comment>
<evidence type="ECO:0000313" key="3">
    <source>
        <dbReference type="Proteomes" id="UP000577956"/>
    </source>
</evidence>
<reference evidence="1 4" key="2">
    <citation type="submission" date="2021-01" db="EMBL/GenBank/DDBJ databases">
        <title>Whole genome shotgun sequence of Cellulomonas oligotrophica NBRC 109435.</title>
        <authorList>
            <person name="Komaki H."/>
            <person name="Tamura T."/>
        </authorList>
    </citation>
    <scope>NUCLEOTIDE SEQUENCE [LARGE SCALE GENOMIC DNA]</scope>
    <source>
        <strain evidence="1 4">NBRC 109435</strain>
    </source>
</reference>
<dbReference type="Proteomes" id="UP000577956">
    <property type="component" value="Unassembled WGS sequence"/>
</dbReference>
<accession>A0A7Y9FFI5</accession>
<keyword evidence="4" id="KW-1185">Reference proteome</keyword>
<sequence length="182" mass="20184">MDTPGTITVERTDPPLSGSEAQTLLTFLDYHRRTLLLKVDGLDADGLAQALAPSTMTLGGLLKHLAYVEHHWLHVVLLGLPPVEPWASADWDADPDWEWHSAADDSPEQLRDLFTRSVARSEQVVTDALTRGDLAQVSVRPQRGTGEHYSLRWILVHLVEEYARHNGHADLLREAVDGATGE</sequence>
<dbReference type="Proteomes" id="UP000618382">
    <property type="component" value="Unassembled WGS sequence"/>
</dbReference>
<dbReference type="AlphaFoldDB" id="A0A7Y9FFI5"/>
<dbReference type="Pfam" id="PF04978">
    <property type="entry name" value="MST"/>
    <property type="match status" value="1"/>
</dbReference>
<gene>
    <name evidence="2" type="ORF">BKA21_001843</name>
    <name evidence="1" type="ORF">Col01nite_19740</name>
</gene>
<dbReference type="EMBL" id="BONN01000004">
    <property type="protein sequence ID" value="GIG32815.1"/>
    <property type="molecule type" value="Genomic_DNA"/>
</dbReference>
<dbReference type="InterPro" id="IPR007061">
    <property type="entry name" value="MST-like"/>
</dbReference>
<evidence type="ECO:0000313" key="2">
    <source>
        <dbReference type="EMBL" id="NYD86294.1"/>
    </source>
</evidence>
<dbReference type="InterPro" id="IPR034660">
    <property type="entry name" value="DinB/YfiT-like"/>
</dbReference>
<evidence type="ECO:0000313" key="1">
    <source>
        <dbReference type="EMBL" id="GIG32815.1"/>
    </source>
</evidence>
<dbReference type="SUPFAM" id="SSF109854">
    <property type="entry name" value="DinB/YfiT-like putative metalloenzymes"/>
    <property type="match status" value="1"/>
</dbReference>
<reference evidence="2 3" key="1">
    <citation type="submission" date="2020-07" db="EMBL/GenBank/DDBJ databases">
        <title>Sequencing the genomes of 1000 actinobacteria strains.</title>
        <authorList>
            <person name="Klenk H.-P."/>
        </authorList>
    </citation>
    <scope>NUCLEOTIDE SEQUENCE [LARGE SCALE GENOMIC DNA]</scope>
    <source>
        <strain evidence="2 3">DSM 24482</strain>
    </source>
</reference>
<dbReference type="Gene3D" id="1.20.120.450">
    <property type="entry name" value="dinb family like domain"/>
    <property type="match status" value="1"/>
</dbReference>